<dbReference type="EMBL" id="LR798318">
    <property type="protein sequence ID" value="CAB5223381.1"/>
    <property type="molecule type" value="Genomic_DNA"/>
</dbReference>
<evidence type="ECO:0000259" key="1">
    <source>
        <dbReference type="Pfam" id="PF01978"/>
    </source>
</evidence>
<dbReference type="InterPro" id="IPR036390">
    <property type="entry name" value="WH_DNA-bd_sf"/>
</dbReference>
<dbReference type="InterPro" id="IPR036388">
    <property type="entry name" value="WH-like_DNA-bd_sf"/>
</dbReference>
<dbReference type="InterPro" id="IPR002831">
    <property type="entry name" value="Tscrpt_reg_TrmB_N"/>
</dbReference>
<organism evidence="2">
    <name type="scientific">uncultured Caudovirales phage</name>
    <dbReference type="NCBI Taxonomy" id="2100421"/>
    <lineage>
        <taxon>Viruses</taxon>
        <taxon>Duplodnaviria</taxon>
        <taxon>Heunggongvirae</taxon>
        <taxon>Uroviricota</taxon>
        <taxon>Caudoviricetes</taxon>
        <taxon>Peduoviridae</taxon>
        <taxon>Maltschvirus</taxon>
        <taxon>Maltschvirus maltsch</taxon>
    </lineage>
</organism>
<gene>
    <name evidence="2" type="ORF">UFOVP381_38</name>
</gene>
<proteinExistence type="predicted"/>
<feature type="domain" description="Transcription regulator TrmB N-terminal" evidence="1">
    <location>
        <begin position="50"/>
        <end position="92"/>
    </location>
</feature>
<reference evidence="2" key="1">
    <citation type="submission" date="2020-05" db="EMBL/GenBank/DDBJ databases">
        <authorList>
            <person name="Chiriac C."/>
            <person name="Salcher M."/>
            <person name="Ghai R."/>
            <person name="Kavagutti S V."/>
        </authorList>
    </citation>
    <scope>NUCLEOTIDE SEQUENCE</scope>
</reference>
<name>A0A6J7WZE4_9CAUD</name>
<evidence type="ECO:0000313" key="2">
    <source>
        <dbReference type="EMBL" id="CAB5223381.1"/>
    </source>
</evidence>
<accession>A0A6J7WZE4</accession>
<sequence length="112" mass="12920">MEMNMENPLDHWVKLMLGLIKPPKQGGHRRYIDGQHIETKDDAELVVVNLISKNGSLRAQEVISLSGYKKTTVYRVLESMVANGYLEIVQVRDLTTESRAQKHYVIKKRNKK</sequence>
<dbReference type="Pfam" id="PF01978">
    <property type="entry name" value="TrmB"/>
    <property type="match status" value="1"/>
</dbReference>
<dbReference type="SUPFAM" id="SSF46785">
    <property type="entry name" value="Winged helix' DNA-binding domain"/>
    <property type="match status" value="1"/>
</dbReference>
<protein>
    <submittedName>
        <fullName evidence="2">Transcription regulator TrmB, N-terminal</fullName>
    </submittedName>
</protein>
<dbReference type="Gene3D" id="1.10.10.10">
    <property type="entry name" value="Winged helix-like DNA-binding domain superfamily/Winged helix DNA-binding domain"/>
    <property type="match status" value="1"/>
</dbReference>